<evidence type="ECO:0000256" key="9">
    <source>
        <dbReference type="SAM" id="MobiDB-lite"/>
    </source>
</evidence>
<keyword evidence="2" id="KW-0690">Ribosome biogenesis</keyword>
<keyword evidence="3" id="KW-0698">rRNA processing</keyword>
<dbReference type="GO" id="GO:0032040">
    <property type="term" value="C:small-subunit processome"/>
    <property type="evidence" value="ECO:0007669"/>
    <property type="project" value="InterPro"/>
</dbReference>
<evidence type="ECO:0000256" key="1">
    <source>
        <dbReference type="ARBA" id="ARBA00004604"/>
    </source>
</evidence>
<evidence type="ECO:0000256" key="7">
    <source>
        <dbReference type="ARBA" id="ARBA00023242"/>
    </source>
</evidence>
<keyword evidence="7" id="KW-0539">Nucleus</keyword>
<evidence type="ECO:0000256" key="8">
    <source>
        <dbReference type="PROSITE-ProRule" id="PRU00221"/>
    </source>
</evidence>
<dbReference type="InterPro" id="IPR015943">
    <property type="entry name" value="WD40/YVTN_repeat-like_dom_sf"/>
</dbReference>
<feature type="compositionally biased region" description="Basic residues" evidence="9">
    <location>
        <begin position="139"/>
        <end position="150"/>
    </location>
</feature>
<dbReference type="eggNOG" id="KOG1963">
    <property type="taxonomic scope" value="Eukaryota"/>
</dbReference>
<dbReference type="SUPFAM" id="SSF50978">
    <property type="entry name" value="WD40 repeat-like"/>
    <property type="match status" value="1"/>
</dbReference>
<dbReference type="GO" id="GO:2000234">
    <property type="term" value="P:positive regulation of rRNA processing"/>
    <property type="evidence" value="ECO:0007669"/>
    <property type="project" value="TreeGrafter"/>
</dbReference>
<evidence type="ECO:0000256" key="6">
    <source>
        <dbReference type="ARBA" id="ARBA00023163"/>
    </source>
</evidence>
<dbReference type="EMBL" id="KB822711">
    <property type="protein sequence ID" value="ETN47165.1"/>
    <property type="molecule type" value="Genomic_DNA"/>
</dbReference>
<keyword evidence="6" id="KW-0804">Transcription</keyword>
<dbReference type="PROSITE" id="PS50294">
    <property type="entry name" value="WD_REPEATS_REGION"/>
    <property type="match status" value="1"/>
</dbReference>
<evidence type="ECO:0000313" key="10">
    <source>
        <dbReference type="EMBL" id="ETN47165.1"/>
    </source>
</evidence>
<dbReference type="PANTHER" id="PTHR44215:SF1">
    <property type="entry name" value="WD REPEAT-CONTAINING PROTEIN 75"/>
    <property type="match status" value="1"/>
</dbReference>
<feature type="repeat" description="WD" evidence="8">
    <location>
        <begin position="523"/>
        <end position="564"/>
    </location>
</feature>
<gene>
    <name evidence="10" type="ORF">HMPREF1541_01356</name>
</gene>
<dbReference type="GeneID" id="19968695"/>
<organism evidence="10 11">
    <name type="scientific">Cyphellophora europaea (strain CBS 101466)</name>
    <name type="common">Phialophora europaea</name>
    <dbReference type="NCBI Taxonomy" id="1220924"/>
    <lineage>
        <taxon>Eukaryota</taxon>
        <taxon>Fungi</taxon>
        <taxon>Dikarya</taxon>
        <taxon>Ascomycota</taxon>
        <taxon>Pezizomycotina</taxon>
        <taxon>Eurotiomycetes</taxon>
        <taxon>Chaetothyriomycetidae</taxon>
        <taxon>Chaetothyriales</taxon>
        <taxon>Cyphellophoraceae</taxon>
        <taxon>Cyphellophora</taxon>
    </lineage>
</organism>
<dbReference type="OrthoDB" id="4096at2759"/>
<dbReference type="GO" id="GO:0006364">
    <property type="term" value="P:rRNA processing"/>
    <property type="evidence" value="ECO:0007669"/>
    <property type="project" value="UniProtKB-KW"/>
</dbReference>
<comment type="subcellular location">
    <subcellularLocation>
        <location evidence="1">Nucleus</location>
        <location evidence="1">Nucleolus</location>
    </subcellularLocation>
</comment>
<dbReference type="SMART" id="SM00320">
    <property type="entry name" value="WD40"/>
    <property type="match status" value="3"/>
</dbReference>
<feature type="compositionally biased region" description="Basic residues" evidence="9">
    <location>
        <begin position="34"/>
        <end position="46"/>
    </location>
</feature>
<feature type="region of interest" description="Disordered" evidence="9">
    <location>
        <begin position="1071"/>
        <end position="1101"/>
    </location>
</feature>
<dbReference type="AlphaFoldDB" id="W2SEV4"/>
<dbReference type="PANTHER" id="PTHR44215">
    <property type="entry name" value="WD REPEAT-CONTAINING PROTEIN 75"/>
    <property type="match status" value="1"/>
</dbReference>
<dbReference type="Proteomes" id="UP000030752">
    <property type="component" value="Unassembled WGS sequence"/>
</dbReference>
<dbReference type="GO" id="GO:0045943">
    <property type="term" value="P:positive regulation of transcription by RNA polymerase I"/>
    <property type="evidence" value="ECO:0007669"/>
    <property type="project" value="InterPro"/>
</dbReference>
<dbReference type="InterPro" id="IPR053826">
    <property type="entry name" value="WDR75"/>
</dbReference>
<dbReference type="STRING" id="1220924.W2SEV4"/>
<keyword evidence="11" id="KW-1185">Reference proteome</keyword>
<feature type="compositionally biased region" description="Basic and acidic residues" evidence="9">
    <location>
        <begin position="151"/>
        <end position="160"/>
    </location>
</feature>
<dbReference type="Pfam" id="PF00400">
    <property type="entry name" value="WD40"/>
    <property type="match status" value="2"/>
</dbReference>
<keyword evidence="5" id="KW-0677">Repeat</keyword>
<accession>W2SEV4</accession>
<dbReference type="HOGENOM" id="CLU_005417_0_0_1"/>
<dbReference type="Gene3D" id="2.130.10.10">
    <property type="entry name" value="YVTN repeat-like/Quinoprotein amine dehydrogenase"/>
    <property type="match status" value="2"/>
</dbReference>
<dbReference type="InterPro" id="IPR036322">
    <property type="entry name" value="WD40_repeat_dom_sf"/>
</dbReference>
<dbReference type="InParanoid" id="W2SEV4"/>
<evidence type="ECO:0000313" key="11">
    <source>
        <dbReference type="Proteomes" id="UP000030752"/>
    </source>
</evidence>
<protein>
    <submittedName>
        <fullName evidence="10">Uncharacterized protein</fullName>
    </submittedName>
</protein>
<dbReference type="RefSeq" id="XP_008711877.1">
    <property type="nucleotide sequence ID" value="XM_008713655.1"/>
</dbReference>
<dbReference type="GO" id="GO:0003723">
    <property type="term" value="F:RNA binding"/>
    <property type="evidence" value="ECO:0007669"/>
    <property type="project" value="InterPro"/>
</dbReference>
<evidence type="ECO:0000256" key="3">
    <source>
        <dbReference type="ARBA" id="ARBA00022552"/>
    </source>
</evidence>
<evidence type="ECO:0000256" key="2">
    <source>
        <dbReference type="ARBA" id="ARBA00022517"/>
    </source>
</evidence>
<feature type="compositionally biased region" description="Basic and acidic residues" evidence="9">
    <location>
        <begin position="215"/>
        <end position="227"/>
    </location>
</feature>
<keyword evidence="4 8" id="KW-0853">WD repeat</keyword>
<feature type="region of interest" description="Disordered" evidence="9">
    <location>
        <begin position="1"/>
        <end position="227"/>
    </location>
</feature>
<sequence length="1137" mass="123190">MSKKSKRNADEAFEQAASINTSAGEIAGSEHATKRQKKHKSKKHRRESSGIDDAAAQLLREEKQSSSQDVPQEASQPCGADKTNSKRKRKSAHRDSLAAKSPSVDAREVSSAVEAGRSPVNTKYDVDSGTGQQSTKVSVNKRKRENKRHRAEAADEDKSATHTQQTEEEAASRLSRSEKKRERKRLKALSKKSEEQRAVVPLEARIQDPDDVASEDIKQQSEDESKISEDGGVMLDETMPLADRIQAPRRTKRKMKSKSKISQIFSDNWSLSDAAAGSFSDQDPIMTDDDQYLILPTVSEVRIYSTSTSLLVRSLRTHGTIVGCVISKSDPSKILAARSDGNLSVWDWTTGRKHREWRSPRGLRALVSMSAKGPGGSELVLALHGDDSEDRQLAVYALVEGTEAVLLQTLLTRKRLNAEVQLYEQAGFVVVSAYSRLIIGVSTGLQSPDYEQSAVTWREFAMPSNIESLDARVYETEGKSSRKRLDVVVGLKNGSIVLYEDVLYKMIAREKKKQDDEIAARYLNWHRTAVNTVKWSRDGDYVISGGNETVLVIWQLDTNKQQFLPHLSTEIKRLSVSRKGSSYVLYLNDNSVMVLSTADLQPMANVSLLAAQRSGSLAAVMHSTKPGHLLTAVPRSVTASHAGEATSLQTYDIQSDIQIARQALTRNLTTTINVGPDGSFIKEPNVGHVALSYDGAWFASVEEWSPPSSSLEVTYLIGDSARQERTEITLKFWSSSSPSENDSEWALTSRVDSPHHKSRVLALASSPLRAEFSTLASDGTVQVWIPRPRRRDGVLVRGVNGQTLYNWSVSRQVPLNPSSTVSAGALAYSEDGSVLAASLSTSSHSTQWTSLIPLTGTSSSSRIDPASISHTPSLHPPFASFLYSAFTGPQLVTLSPSFLSVHDTINSLTMTPTPLGGDFTLATAGTTRRITHHLAANPLDGTIAIALNPAHAFLPGSRVLVLSLRGGAQDLPTNAEDDTQTEKKAAGSPVIFEALLHGQTRALLPRAGAPGYVVVDSNAEVRQIRGPGSAATRAFRPFTTTAAGAGLAHGGELQRGLDAIFGKASAATTTTGAAARAEDRGQRDAAPAPAAELEGTGTGAGTRRVEDVLGWQTSVAVPSVREVFERVVGLFRKPQQV</sequence>
<evidence type="ECO:0000256" key="5">
    <source>
        <dbReference type="ARBA" id="ARBA00022737"/>
    </source>
</evidence>
<dbReference type="VEuPathDB" id="FungiDB:HMPREF1541_01356"/>
<feature type="compositionally biased region" description="Polar residues" evidence="9">
    <location>
        <begin position="65"/>
        <end position="75"/>
    </location>
</feature>
<feature type="repeat" description="WD" evidence="8">
    <location>
        <begin position="315"/>
        <end position="356"/>
    </location>
</feature>
<evidence type="ECO:0000256" key="4">
    <source>
        <dbReference type="ARBA" id="ARBA00022574"/>
    </source>
</evidence>
<feature type="compositionally biased region" description="Polar residues" evidence="9">
    <location>
        <begin position="129"/>
        <end position="138"/>
    </location>
</feature>
<name>W2SEV4_CYPE1</name>
<dbReference type="PROSITE" id="PS50082">
    <property type="entry name" value="WD_REPEATS_2"/>
    <property type="match status" value="2"/>
</dbReference>
<feature type="compositionally biased region" description="Basic residues" evidence="9">
    <location>
        <begin position="181"/>
        <end position="190"/>
    </location>
</feature>
<reference evidence="10 11" key="1">
    <citation type="submission" date="2013-03" db="EMBL/GenBank/DDBJ databases">
        <title>The Genome Sequence of Phialophora europaea CBS 101466.</title>
        <authorList>
            <consortium name="The Broad Institute Genomics Platform"/>
            <person name="Cuomo C."/>
            <person name="de Hoog S."/>
            <person name="Gorbushina A."/>
            <person name="Walker B."/>
            <person name="Young S.K."/>
            <person name="Zeng Q."/>
            <person name="Gargeya S."/>
            <person name="Fitzgerald M."/>
            <person name="Haas B."/>
            <person name="Abouelleil A."/>
            <person name="Allen A.W."/>
            <person name="Alvarado L."/>
            <person name="Arachchi H.M."/>
            <person name="Berlin A.M."/>
            <person name="Chapman S.B."/>
            <person name="Gainer-Dewar J."/>
            <person name="Goldberg J."/>
            <person name="Griggs A."/>
            <person name="Gujja S."/>
            <person name="Hansen M."/>
            <person name="Howarth C."/>
            <person name="Imamovic A."/>
            <person name="Ireland A."/>
            <person name="Larimer J."/>
            <person name="McCowan C."/>
            <person name="Murphy C."/>
            <person name="Pearson M."/>
            <person name="Poon T.W."/>
            <person name="Priest M."/>
            <person name="Roberts A."/>
            <person name="Saif S."/>
            <person name="Shea T."/>
            <person name="Sisk P."/>
            <person name="Sykes S."/>
            <person name="Wortman J."/>
            <person name="Nusbaum C."/>
            <person name="Birren B."/>
        </authorList>
    </citation>
    <scope>NUCLEOTIDE SEQUENCE [LARGE SCALE GENOMIC DNA]</scope>
    <source>
        <strain evidence="10 11">CBS 101466</strain>
    </source>
</reference>
<proteinExistence type="predicted"/>
<dbReference type="InterPro" id="IPR001680">
    <property type="entry name" value="WD40_rpt"/>
</dbReference>